<proteinExistence type="predicted"/>
<dbReference type="InterPro" id="IPR027587">
    <property type="entry name" value="TrbK"/>
</dbReference>
<protein>
    <submittedName>
        <fullName evidence="2">Conjugative transfer region protein TrbK</fullName>
    </submittedName>
</protein>
<sequence length="107" mass="11681">MILAAAAVAVAIVHGGLSDEVGVMAPLERDQADALASELERCRTITSTEATALEACRRIWADNRRQFFAPARTRPSPAELPKTPSAPLKIQDRFLPTQIDPQQSETR</sequence>
<dbReference type="NCBIfam" id="TIGR04360">
    <property type="entry name" value="other_trbK"/>
    <property type="match status" value="1"/>
</dbReference>
<name>A0A1H8PGV4_9BRAD</name>
<reference evidence="3" key="1">
    <citation type="submission" date="2016-10" db="EMBL/GenBank/DDBJ databases">
        <authorList>
            <person name="Varghese N."/>
            <person name="Submissions S."/>
        </authorList>
    </citation>
    <scope>NUCLEOTIDE SEQUENCE [LARGE SCALE GENOMIC DNA]</scope>
    <source>
        <strain evidence="3">DSM 123</strain>
    </source>
</reference>
<dbReference type="AlphaFoldDB" id="A0A1H8PGV4"/>
<dbReference type="Proteomes" id="UP000199615">
    <property type="component" value="Unassembled WGS sequence"/>
</dbReference>
<gene>
    <name evidence="2" type="ORF">SAMN05444123_102545</name>
</gene>
<dbReference type="EMBL" id="FODT01000002">
    <property type="protein sequence ID" value="SEO40878.1"/>
    <property type="molecule type" value="Genomic_DNA"/>
</dbReference>
<evidence type="ECO:0000256" key="1">
    <source>
        <dbReference type="SAM" id="MobiDB-lite"/>
    </source>
</evidence>
<accession>A0A1H8PGV4</accession>
<feature type="region of interest" description="Disordered" evidence="1">
    <location>
        <begin position="68"/>
        <end position="107"/>
    </location>
</feature>
<dbReference type="Pfam" id="PF20084">
    <property type="entry name" value="TrbK"/>
    <property type="match status" value="1"/>
</dbReference>
<organism evidence="2 3">
    <name type="scientific">Rhodopseudomonas pseudopalustris</name>
    <dbReference type="NCBI Taxonomy" id="1513892"/>
    <lineage>
        <taxon>Bacteria</taxon>
        <taxon>Pseudomonadati</taxon>
        <taxon>Pseudomonadota</taxon>
        <taxon>Alphaproteobacteria</taxon>
        <taxon>Hyphomicrobiales</taxon>
        <taxon>Nitrobacteraceae</taxon>
        <taxon>Rhodopseudomonas</taxon>
    </lineage>
</organism>
<keyword evidence="3" id="KW-1185">Reference proteome</keyword>
<evidence type="ECO:0000313" key="3">
    <source>
        <dbReference type="Proteomes" id="UP000199615"/>
    </source>
</evidence>
<evidence type="ECO:0000313" key="2">
    <source>
        <dbReference type="EMBL" id="SEO40878.1"/>
    </source>
</evidence>